<evidence type="ECO:0000256" key="1">
    <source>
        <dbReference type="ARBA" id="ARBA00004651"/>
    </source>
</evidence>
<gene>
    <name evidence="10" type="ORF">BV133_2288</name>
    <name evidence="11" type="ORF">BVIRIDIS_18660</name>
</gene>
<name>A0A0H5BHM0_BLAVI</name>
<evidence type="ECO:0000313" key="12">
    <source>
        <dbReference type="Proteomes" id="UP000065734"/>
    </source>
</evidence>
<dbReference type="GO" id="GO:0005886">
    <property type="term" value="C:plasma membrane"/>
    <property type="evidence" value="ECO:0007669"/>
    <property type="project" value="UniProtKB-SubCell"/>
</dbReference>
<evidence type="ECO:0000259" key="8">
    <source>
        <dbReference type="Pfam" id="PF03772"/>
    </source>
</evidence>
<feature type="transmembrane region" description="Helical" evidence="7">
    <location>
        <begin position="75"/>
        <end position="93"/>
    </location>
</feature>
<evidence type="ECO:0000256" key="5">
    <source>
        <dbReference type="ARBA" id="ARBA00023136"/>
    </source>
</evidence>
<feature type="transmembrane region" description="Helical" evidence="7">
    <location>
        <begin position="395"/>
        <end position="414"/>
    </location>
</feature>
<dbReference type="PATRIC" id="fig|1079.6.peg.2529"/>
<dbReference type="InterPro" id="IPR025405">
    <property type="entry name" value="DUF4131"/>
</dbReference>
<reference evidence="11" key="2">
    <citation type="submission" date="2015-11" db="EMBL/GenBank/DDBJ databases">
        <authorList>
            <person name="Zhang Y."/>
            <person name="Guo Z."/>
        </authorList>
    </citation>
    <scope>NUCLEOTIDE SEQUENCE</scope>
    <source>
        <strain evidence="11">1</strain>
    </source>
</reference>
<accession>A0A0H5BHM0</accession>
<dbReference type="NCBIfam" id="TIGR00360">
    <property type="entry name" value="ComEC_N-term"/>
    <property type="match status" value="1"/>
</dbReference>
<dbReference type="InterPro" id="IPR052159">
    <property type="entry name" value="Competence_DNA_uptake"/>
</dbReference>
<feature type="domain" description="ComEC/Rec2-related protein" evidence="8">
    <location>
        <begin position="270"/>
        <end position="552"/>
    </location>
</feature>
<dbReference type="Proteomes" id="UP000065734">
    <property type="component" value="Chromosome I"/>
</dbReference>
<dbReference type="RefSeq" id="WP_055037833.1">
    <property type="nucleotide sequence ID" value="NZ_AP014854.2"/>
</dbReference>
<feature type="domain" description="DUF4131" evidence="9">
    <location>
        <begin position="76"/>
        <end position="223"/>
    </location>
</feature>
<evidence type="ECO:0000256" key="2">
    <source>
        <dbReference type="ARBA" id="ARBA00022475"/>
    </source>
</evidence>
<feature type="transmembrane region" description="Helical" evidence="7">
    <location>
        <begin position="479"/>
        <end position="497"/>
    </location>
</feature>
<sequence length="765" mass="78400">MAGLSGRTKVRAAVIGRARTLAGAAPLPTAGLSRLAALLAAWWHQERAAARGPLWLPVVFAAGVLTYFQAEREPSLIAAALVMLALAAIAVVARARPLGFPLAVALAVFAAGFTAATLRTASVAHPVLARPTVATVSGFVADRDQREKSDRVILHVTATAPALDPQPTRLRIVVRPNAAPPVGSHIAVRARLNPPAGPVRPGAWDFGRDLWFAGISGTGLAMGEVRSVPPIGAMPWPIALRQAVEGAREGLGQRIRTIVPGDAGAIAVALVTGERDAIAESTNDSLRVSGLYHIISISGLHMVAVVATVLVVVRGTLALVPGMAVRRPIKQWAASAAIAAAAAYWLLSGAEVATTRAFLMAGLVLAGVLIGRAALSLRTLAAAALAVMIAMPESVLNPGFQMSFSATLALIAFYERWAPSRRFADGDAVQRVVRGLGLATVGLALAALVAGLATAPFAAAHFHRLSPYSLLANLMATPLVSGVVMPAGVGAVLLLPFGFDRPLWLLMGWGVARTLDVSTFVAGLPGADARLAAFGDGPLLLAVTALLVGLLPVSPLRLAALPVAALALAVALGAPSRPDVLVEAGGRMVAVRGPDGRLSILNAGADRFAARIWLAADGDRRAPNDPGLAAGFACDREGCIARLEDGAAVAVPTTLAALEEDCAKAAVVVTRASVAMACAAVRIDPARLYETGALALGRTAAGWRFEPARDSARERPWAVRADPAASPSPHRQPASSAAVAAPAAVATEEAEPSDAAELSAEGPAQ</sequence>
<feature type="compositionally biased region" description="Low complexity" evidence="6">
    <location>
        <begin position="733"/>
        <end position="747"/>
    </location>
</feature>
<keyword evidence="12" id="KW-1185">Reference proteome</keyword>
<feature type="transmembrane region" description="Helical" evidence="7">
    <location>
        <begin position="291"/>
        <end position="312"/>
    </location>
</feature>
<reference evidence="10" key="1">
    <citation type="journal article" date="2015" name="Genome Announc.">
        <title>Complete Genome Sequence of the Bacteriochlorophyll b-Producing Photosynthetic Bacterium Blastochloris viridis.</title>
        <authorList>
            <person name="Tsukatani Y."/>
            <person name="Hirose Y."/>
            <person name="Harada J."/>
            <person name="Misawa N."/>
            <person name="Mori K."/>
            <person name="Inoue K."/>
            <person name="Tamiaki H."/>
        </authorList>
    </citation>
    <scope>NUCLEOTIDE SEQUENCE [LARGE SCALE GENOMIC DNA]</scope>
    <source>
        <strain evidence="10">DSM 133</strain>
    </source>
</reference>
<keyword evidence="4 7" id="KW-1133">Transmembrane helix</keyword>
<dbReference type="PANTHER" id="PTHR30619">
    <property type="entry name" value="DNA INTERNALIZATION/COMPETENCE PROTEIN COMEC/REC2"/>
    <property type="match status" value="1"/>
</dbReference>
<dbReference type="EMBL" id="LN907867">
    <property type="protein sequence ID" value="CUU42851.1"/>
    <property type="molecule type" value="Genomic_DNA"/>
</dbReference>
<dbReference type="Pfam" id="PF03772">
    <property type="entry name" value="Competence"/>
    <property type="match status" value="1"/>
</dbReference>
<feature type="transmembrane region" description="Helical" evidence="7">
    <location>
        <begin position="99"/>
        <end position="118"/>
    </location>
</feature>
<evidence type="ECO:0000256" key="3">
    <source>
        <dbReference type="ARBA" id="ARBA00022692"/>
    </source>
</evidence>
<dbReference type="InterPro" id="IPR004477">
    <property type="entry name" value="ComEC_N"/>
</dbReference>
<feature type="transmembrane region" description="Helical" evidence="7">
    <location>
        <begin position="49"/>
        <end position="68"/>
    </location>
</feature>
<dbReference type="PANTHER" id="PTHR30619:SF1">
    <property type="entry name" value="RECOMBINATION PROTEIN 2"/>
    <property type="match status" value="1"/>
</dbReference>
<feature type="transmembrane region" description="Helical" evidence="7">
    <location>
        <begin position="435"/>
        <end position="459"/>
    </location>
</feature>
<organism evidence="11 12">
    <name type="scientific">Blastochloris viridis</name>
    <name type="common">Rhodopseudomonas viridis</name>
    <dbReference type="NCBI Taxonomy" id="1079"/>
    <lineage>
        <taxon>Bacteria</taxon>
        <taxon>Pseudomonadati</taxon>
        <taxon>Pseudomonadota</taxon>
        <taxon>Alphaproteobacteria</taxon>
        <taxon>Hyphomicrobiales</taxon>
        <taxon>Blastochloridaceae</taxon>
        <taxon>Blastochloris</taxon>
    </lineage>
</organism>
<dbReference type="OrthoDB" id="9790149at2"/>
<keyword evidence="3 7" id="KW-0812">Transmembrane</keyword>
<feature type="transmembrane region" description="Helical" evidence="7">
    <location>
        <begin position="531"/>
        <end position="551"/>
    </location>
</feature>
<dbReference type="EMBL" id="AP014854">
    <property type="protein sequence ID" value="BAR99881.1"/>
    <property type="molecule type" value="Genomic_DNA"/>
</dbReference>
<feature type="transmembrane region" description="Helical" evidence="7">
    <location>
        <begin position="21"/>
        <end position="43"/>
    </location>
</feature>
<feature type="transmembrane region" description="Helical" evidence="7">
    <location>
        <begin position="332"/>
        <end position="350"/>
    </location>
</feature>
<reference evidence="12" key="3">
    <citation type="journal article" date="2016" name="Genome Announc.">
        <title>Revised genome sequence of the purple photosynthetic bacterium Blastochloris viridis.</title>
        <authorList>
            <person name="Liu L.N."/>
            <person name="Faulkner M."/>
            <person name="Liu X."/>
            <person name="Huang F."/>
            <person name="Darby A.C."/>
            <person name="Hall N."/>
        </authorList>
    </citation>
    <scope>NUCLEOTIDE SEQUENCE [LARGE SCALE GENOMIC DNA]</scope>
    <source>
        <strain evidence="12">ATCC 19567 / DSM 133 / F</strain>
    </source>
</reference>
<comment type="subcellular location">
    <subcellularLocation>
        <location evidence="1">Cell membrane</location>
        <topology evidence="1">Multi-pass membrane protein</topology>
    </subcellularLocation>
</comment>
<evidence type="ECO:0000259" key="9">
    <source>
        <dbReference type="Pfam" id="PF13567"/>
    </source>
</evidence>
<dbReference type="STRING" id="1079.BVIR_2420"/>
<keyword evidence="2" id="KW-1003">Cell membrane</keyword>
<evidence type="ECO:0000256" key="7">
    <source>
        <dbReference type="SAM" id="Phobius"/>
    </source>
</evidence>
<keyword evidence="5 7" id="KW-0472">Membrane</keyword>
<proteinExistence type="predicted"/>
<feature type="region of interest" description="Disordered" evidence="6">
    <location>
        <begin position="707"/>
        <end position="765"/>
    </location>
</feature>
<dbReference type="AlphaFoldDB" id="A0A0H5BHM0"/>
<feature type="transmembrane region" description="Helical" evidence="7">
    <location>
        <begin position="357"/>
        <end position="375"/>
    </location>
</feature>
<evidence type="ECO:0000256" key="4">
    <source>
        <dbReference type="ARBA" id="ARBA00022989"/>
    </source>
</evidence>
<evidence type="ECO:0000256" key="6">
    <source>
        <dbReference type="SAM" id="MobiDB-lite"/>
    </source>
</evidence>
<evidence type="ECO:0000313" key="11">
    <source>
        <dbReference type="EMBL" id="CUU42851.1"/>
    </source>
</evidence>
<protein>
    <submittedName>
        <fullName evidence="11">ComEC family competence protein</fullName>
    </submittedName>
    <submittedName>
        <fullName evidence="10">DNA internalization-related competence protein ComEC/Rec2</fullName>
    </submittedName>
</protein>
<dbReference type="Pfam" id="PF13567">
    <property type="entry name" value="DUF4131"/>
    <property type="match status" value="1"/>
</dbReference>
<feature type="compositionally biased region" description="Basic and acidic residues" evidence="6">
    <location>
        <begin position="707"/>
        <end position="717"/>
    </location>
</feature>
<dbReference type="KEGG" id="bvr:BVIR_2420"/>
<evidence type="ECO:0000313" key="10">
    <source>
        <dbReference type="EMBL" id="BAR99881.1"/>
    </source>
</evidence>